<dbReference type="Pfam" id="PF14289">
    <property type="entry name" value="DUF4369"/>
    <property type="match status" value="1"/>
</dbReference>
<dbReference type="PROSITE" id="PS00194">
    <property type="entry name" value="THIOREDOXIN_1"/>
    <property type="match status" value="1"/>
</dbReference>
<comment type="caution">
    <text evidence="6">The sequence shown here is derived from an EMBL/GenBank/DDBJ whole genome shotgun (WGS) entry which is preliminary data.</text>
</comment>
<keyword evidence="3" id="KW-1015">Disulfide bond</keyword>
<name>A0ABP8ED31_9FLAO</name>
<organism evidence="6 7">
    <name type="scientific">Hyunsoonleella aestuarii</name>
    <dbReference type="NCBI Taxonomy" id="912802"/>
    <lineage>
        <taxon>Bacteria</taxon>
        <taxon>Pseudomonadati</taxon>
        <taxon>Bacteroidota</taxon>
        <taxon>Flavobacteriia</taxon>
        <taxon>Flavobacteriales</taxon>
        <taxon>Flavobacteriaceae</taxon>
    </lineage>
</organism>
<evidence type="ECO:0000313" key="6">
    <source>
        <dbReference type="EMBL" id="GAA4270132.1"/>
    </source>
</evidence>
<sequence length="377" mass="42795">MKQLIIFLFLGIILACQTPKRTDNFVIEANAPGIYNGMRAYLKVKNERGQMVNKDTAIVIDEKFIFEGKRKEPSLEYLFINGTEGFLPLIVENGDISISIEKDSLNTSKVLGSKNNEVYQAYYLAQKRQNEKLQKLHNEYRIANINQSVDRQNIFEAINQARKKLNDLSVNHAMQNKSSDVAIILLNEAIKVRGAELEPIESTYSSLAENLKASRQGQNISSFIQTQKMIREAEKATQIGSVAPNFSAETPKGKTLALNDIKGKLTLIDFWASWCGPCRRENPNVVKVYNKYHDKGLEIISVSLDRQGHKDRWIKAINDDKMTWHHISNLQYWQDPIAKMYNVRGIPATFLLDVDGKIVAKNLRGPALENKVAELLN</sequence>
<dbReference type="EMBL" id="BAABAV010000002">
    <property type="protein sequence ID" value="GAA4270132.1"/>
    <property type="molecule type" value="Genomic_DNA"/>
</dbReference>
<dbReference type="PROSITE" id="PS51257">
    <property type="entry name" value="PROKAR_LIPOPROTEIN"/>
    <property type="match status" value="1"/>
</dbReference>
<evidence type="ECO:0000259" key="5">
    <source>
        <dbReference type="PROSITE" id="PS51352"/>
    </source>
</evidence>
<accession>A0ABP8ED31</accession>
<dbReference type="InterPro" id="IPR025380">
    <property type="entry name" value="DUF4369"/>
</dbReference>
<evidence type="ECO:0000256" key="4">
    <source>
        <dbReference type="ARBA" id="ARBA00023284"/>
    </source>
</evidence>
<keyword evidence="4" id="KW-0676">Redox-active center</keyword>
<keyword evidence="7" id="KW-1185">Reference proteome</keyword>
<keyword evidence="2" id="KW-0201">Cytochrome c-type biogenesis</keyword>
<protein>
    <submittedName>
        <fullName evidence="6">TlpA disulfide reductase family protein</fullName>
    </submittedName>
</protein>
<evidence type="ECO:0000313" key="7">
    <source>
        <dbReference type="Proteomes" id="UP001500027"/>
    </source>
</evidence>
<feature type="domain" description="Thioredoxin" evidence="5">
    <location>
        <begin position="237"/>
        <end position="377"/>
    </location>
</feature>
<dbReference type="RefSeq" id="WP_139002508.1">
    <property type="nucleotide sequence ID" value="NZ_BAABAV010000002.1"/>
</dbReference>
<gene>
    <name evidence="6" type="ORF">GCM10022257_22330</name>
</gene>
<dbReference type="CDD" id="cd02966">
    <property type="entry name" value="TlpA_like_family"/>
    <property type="match status" value="1"/>
</dbReference>
<dbReference type="Pfam" id="PF00578">
    <property type="entry name" value="AhpC-TSA"/>
    <property type="match status" value="1"/>
</dbReference>
<dbReference type="Gene3D" id="3.40.30.10">
    <property type="entry name" value="Glutaredoxin"/>
    <property type="match status" value="1"/>
</dbReference>
<dbReference type="SUPFAM" id="SSF52833">
    <property type="entry name" value="Thioredoxin-like"/>
    <property type="match status" value="1"/>
</dbReference>
<dbReference type="InterPro" id="IPR017937">
    <property type="entry name" value="Thioredoxin_CS"/>
</dbReference>
<reference evidence="7" key="1">
    <citation type="journal article" date="2019" name="Int. J. Syst. Evol. Microbiol.">
        <title>The Global Catalogue of Microorganisms (GCM) 10K type strain sequencing project: providing services to taxonomists for standard genome sequencing and annotation.</title>
        <authorList>
            <consortium name="The Broad Institute Genomics Platform"/>
            <consortium name="The Broad Institute Genome Sequencing Center for Infectious Disease"/>
            <person name="Wu L."/>
            <person name="Ma J."/>
        </authorList>
    </citation>
    <scope>NUCLEOTIDE SEQUENCE [LARGE SCALE GENOMIC DNA]</scope>
    <source>
        <strain evidence="7">JCM 17452</strain>
    </source>
</reference>
<evidence type="ECO:0000256" key="1">
    <source>
        <dbReference type="ARBA" id="ARBA00004196"/>
    </source>
</evidence>
<dbReference type="PANTHER" id="PTHR42852:SF6">
    <property type="entry name" value="THIOL:DISULFIDE INTERCHANGE PROTEIN DSBE"/>
    <property type="match status" value="1"/>
</dbReference>
<dbReference type="PROSITE" id="PS51352">
    <property type="entry name" value="THIOREDOXIN_2"/>
    <property type="match status" value="1"/>
</dbReference>
<dbReference type="Proteomes" id="UP001500027">
    <property type="component" value="Unassembled WGS sequence"/>
</dbReference>
<dbReference type="InterPro" id="IPR050553">
    <property type="entry name" value="Thioredoxin_ResA/DsbE_sf"/>
</dbReference>
<proteinExistence type="predicted"/>
<dbReference type="InterPro" id="IPR013766">
    <property type="entry name" value="Thioredoxin_domain"/>
</dbReference>
<dbReference type="InterPro" id="IPR000866">
    <property type="entry name" value="AhpC/TSA"/>
</dbReference>
<dbReference type="InterPro" id="IPR036249">
    <property type="entry name" value="Thioredoxin-like_sf"/>
</dbReference>
<dbReference type="PANTHER" id="PTHR42852">
    <property type="entry name" value="THIOL:DISULFIDE INTERCHANGE PROTEIN DSBE"/>
    <property type="match status" value="1"/>
</dbReference>
<comment type="subcellular location">
    <subcellularLocation>
        <location evidence="1">Cell envelope</location>
    </subcellularLocation>
</comment>
<evidence type="ECO:0000256" key="2">
    <source>
        <dbReference type="ARBA" id="ARBA00022748"/>
    </source>
</evidence>
<evidence type="ECO:0000256" key="3">
    <source>
        <dbReference type="ARBA" id="ARBA00023157"/>
    </source>
</evidence>